<dbReference type="EMBL" id="FMZO01000013">
    <property type="protein sequence ID" value="SDD75361.1"/>
    <property type="molecule type" value="Genomic_DNA"/>
</dbReference>
<sequence length="142" mass="15776">MKQVLTVFLLLAVSVCSAQTPNLQQGKKAFVVAATGDAHEAAVRSELIKQLKEWGYWQITAGRKQADLILHLEAQTHRGVTAWSWGGITTKAYLRVTDKEDQTVWQSRHYKANPNGTNGFNTAKATITRIVKEMKVAAAKIR</sequence>
<feature type="signal peptide" evidence="1">
    <location>
        <begin position="1"/>
        <end position="18"/>
    </location>
</feature>
<dbReference type="Proteomes" id="UP000198757">
    <property type="component" value="Unassembled WGS sequence"/>
</dbReference>
<keyword evidence="3" id="KW-1185">Reference proteome</keyword>
<gene>
    <name evidence="2" type="ORF">SAMN04487894_11310</name>
</gene>
<dbReference type="RefSeq" id="WP_090391863.1">
    <property type="nucleotide sequence ID" value="NZ_FMZO01000013.1"/>
</dbReference>
<keyword evidence="1" id="KW-0732">Signal</keyword>
<reference evidence="3" key="1">
    <citation type="submission" date="2016-10" db="EMBL/GenBank/DDBJ databases">
        <authorList>
            <person name="Varghese N."/>
            <person name="Submissions S."/>
        </authorList>
    </citation>
    <scope>NUCLEOTIDE SEQUENCE [LARGE SCALE GENOMIC DNA]</scope>
    <source>
        <strain evidence="3">DSM 25811 / CCM 8410 / LMG 26954 / E90</strain>
    </source>
</reference>
<proteinExistence type="predicted"/>
<feature type="chain" id="PRO_5011718176" description="DUF4136 domain-containing protein" evidence="1">
    <location>
        <begin position="19"/>
        <end position="142"/>
    </location>
</feature>
<evidence type="ECO:0000313" key="2">
    <source>
        <dbReference type="EMBL" id="SDD75361.1"/>
    </source>
</evidence>
<accession>A0A1G6XBA0</accession>
<dbReference type="OrthoDB" id="955411at2"/>
<evidence type="ECO:0000313" key="3">
    <source>
        <dbReference type="Proteomes" id="UP000198757"/>
    </source>
</evidence>
<dbReference type="AlphaFoldDB" id="A0A1G6XBA0"/>
<evidence type="ECO:0000256" key="1">
    <source>
        <dbReference type="SAM" id="SignalP"/>
    </source>
</evidence>
<name>A0A1G6XBA0_NIADE</name>
<evidence type="ECO:0008006" key="4">
    <source>
        <dbReference type="Google" id="ProtNLM"/>
    </source>
</evidence>
<organism evidence="2 3">
    <name type="scientific">Niabella drilacis (strain DSM 25811 / CCM 8410 / CCUG 62505 / LMG 26954 / E90)</name>
    <dbReference type="NCBI Taxonomy" id="1285928"/>
    <lineage>
        <taxon>Bacteria</taxon>
        <taxon>Pseudomonadati</taxon>
        <taxon>Bacteroidota</taxon>
        <taxon>Chitinophagia</taxon>
        <taxon>Chitinophagales</taxon>
        <taxon>Chitinophagaceae</taxon>
        <taxon>Niabella</taxon>
    </lineage>
</organism>
<protein>
    <recommendedName>
        <fullName evidence="4">DUF4136 domain-containing protein</fullName>
    </recommendedName>
</protein>